<dbReference type="AlphaFoldDB" id="A0A7M2HAW2"/>
<dbReference type="GO" id="GO:0005576">
    <property type="term" value="C:extracellular region"/>
    <property type="evidence" value="ECO:0007669"/>
    <property type="project" value="TreeGrafter"/>
</dbReference>
<feature type="chain" id="PRO_5029685267" evidence="4">
    <location>
        <begin position="22"/>
        <end position="303"/>
    </location>
</feature>
<keyword evidence="6" id="KW-0614">Plasmid</keyword>
<evidence type="ECO:0000256" key="4">
    <source>
        <dbReference type="SAM" id="SignalP"/>
    </source>
</evidence>
<feature type="signal peptide" evidence="4">
    <location>
        <begin position="1"/>
        <end position="21"/>
    </location>
</feature>
<protein>
    <submittedName>
        <fullName evidence="6">Transporter substrate-binding domain-containing protein</fullName>
    </submittedName>
</protein>
<dbReference type="RefSeq" id="WP_170301780.1">
    <property type="nucleotide sequence ID" value="NZ_CP062806.1"/>
</dbReference>
<name>A0A7M2HAW2_9BURK</name>
<geneLocation type="plasmid" evidence="6 7">
    <name>pRK1-2</name>
</geneLocation>
<keyword evidence="2" id="KW-0813">Transport</keyword>
<dbReference type="SUPFAM" id="SSF53850">
    <property type="entry name" value="Periplasmic binding protein-like II"/>
    <property type="match status" value="1"/>
</dbReference>
<dbReference type="GeneID" id="98406794"/>
<dbReference type="SMART" id="SM00062">
    <property type="entry name" value="PBPb"/>
    <property type="match status" value="1"/>
</dbReference>
<gene>
    <name evidence="6" type="ORF">F7R26_038145</name>
</gene>
<dbReference type="InterPro" id="IPR051455">
    <property type="entry name" value="Bact_solute-bind_prot3"/>
</dbReference>
<evidence type="ECO:0000256" key="2">
    <source>
        <dbReference type="ARBA" id="ARBA00022448"/>
    </source>
</evidence>
<evidence type="ECO:0000313" key="6">
    <source>
        <dbReference type="EMBL" id="QOT82104.1"/>
    </source>
</evidence>
<comment type="similarity">
    <text evidence="1">Belongs to the bacterial solute-binding protein 3 family.</text>
</comment>
<dbReference type="GO" id="GO:0006865">
    <property type="term" value="P:amino acid transport"/>
    <property type="evidence" value="ECO:0007669"/>
    <property type="project" value="TreeGrafter"/>
</dbReference>
<evidence type="ECO:0000256" key="3">
    <source>
        <dbReference type="ARBA" id="ARBA00022729"/>
    </source>
</evidence>
<evidence type="ECO:0000256" key="1">
    <source>
        <dbReference type="ARBA" id="ARBA00010333"/>
    </source>
</evidence>
<dbReference type="Pfam" id="PF00497">
    <property type="entry name" value="SBP_bac_3"/>
    <property type="match status" value="1"/>
</dbReference>
<dbReference type="GO" id="GO:0030288">
    <property type="term" value="C:outer membrane-bounded periplasmic space"/>
    <property type="evidence" value="ECO:0007669"/>
    <property type="project" value="TreeGrafter"/>
</dbReference>
<organism evidence="6 7">
    <name type="scientific">Cupriavidus basilensis</name>
    <dbReference type="NCBI Taxonomy" id="68895"/>
    <lineage>
        <taxon>Bacteria</taxon>
        <taxon>Pseudomonadati</taxon>
        <taxon>Pseudomonadota</taxon>
        <taxon>Betaproteobacteria</taxon>
        <taxon>Burkholderiales</taxon>
        <taxon>Burkholderiaceae</taxon>
        <taxon>Cupriavidus</taxon>
    </lineage>
</organism>
<reference evidence="6 7" key="1">
    <citation type="submission" date="2020-10" db="EMBL/GenBank/DDBJ databases">
        <title>Complete genome sequence of Cupriavidus basilensis CCUG 49340T.</title>
        <authorList>
            <person name="Salva-Serra F."/>
            <person name="Donoso R.A."/>
            <person name="Cho K.H."/>
            <person name="Yoo J.A."/>
            <person name="Lee K."/>
            <person name="Yoon S.-H."/>
            <person name="Perez-Pantoja D."/>
            <person name="Moore E.R.B."/>
        </authorList>
    </citation>
    <scope>NUCLEOTIDE SEQUENCE [LARGE SCALE GENOMIC DNA]</scope>
    <source>
        <strain evidence="7">CCUG 49340</strain>
        <plasmid evidence="6 7">pRK1-2</plasmid>
    </source>
</reference>
<dbReference type="EMBL" id="CP062806">
    <property type="protein sequence ID" value="QOT82104.1"/>
    <property type="molecule type" value="Genomic_DNA"/>
</dbReference>
<dbReference type="Gene3D" id="3.40.190.10">
    <property type="entry name" value="Periplasmic binding protein-like II"/>
    <property type="match status" value="2"/>
</dbReference>
<proteinExistence type="inferred from homology"/>
<accession>A0A7M2HAW2</accession>
<dbReference type="PANTHER" id="PTHR30085">
    <property type="entry name" value="AMINO ACID ABC TRANSPORTER PERMEASE"/>
    <property type="match status" value="1"/>
</dbReference>
<dbReference type="Proteomes" id="UP000397656">
    <property type="component" value="Plasmid pRK1-2"/>
</dbReference>
<dbReference type="PANTHER" id="PTHR30085:SF2">
    <property type="entry name" value="GLUTAMATE_ASPARTATE IMPORT SOLUTE-BINDING PROTEIN"/>
    <property type="match status" value="1"/>
</dbReference>
<dbReference type="InterPro" id="IPR001638">
    <property type="entry name" value="Solute-binding_3/MltF_N"/>
</dbReference>
<evidence type="ECO:0000259" key="5">
    <source>
        <dbReference type="SMART" id="SM00062"/>
    </source>
</evidence>
<keyword evidence="3 4" id="KW-0732">Signal</keyword>
<feature type="domain" description="Solute-binding protein family 3/N-terminal" evidence="5">
    <location>
        <begin position="34"/>
        <end position="261"/>
    </location>
</feature>
<sequence length="303" mass="32570">MKSIIKVATVMFVTLPAQAHADESTMEKVARTKAVTIGFAKSSPPPSYVDDKGNAAGYMVALCKRLAQAMQSKLELKKLAVKTVLQTRSPGLVDGETDLYCGAMVQSAAARKALTFLYVTYVSETRFVTPRDLGVRFAVDLNGKTVAVASKDDARLIERFNKVYSVNLQSSSSETLPDAFQKLAEGQAVGILADDYSLANLIARSSQPDGYAYTGEAIFRTPIAIAMRQDGELEAFGNQTLGQMMASGVIAQIYSRWFESKIPSVKASINLPASDATKAAWARPNDDGPAAYRASLTDGPFKG</sequence>
<evidence type="ECO:0000313" key="7">
    <source>
        <dbReference type="Proteomes" id="UP000397656"/>
    </source>
</evidence>